<proteinExistence type="predicted"/>
<sequence>MEVVWTLKAEKTYLQNCEYLLENWNLEVATKFDSEVLRVIDLISKNPYLGRYNNDFKCSIILIVKQISLFYTIYKGKITLMYFHDNRQKKINFEI</sequence>
<dbReference type="EMBL" id="JAJJMO010000001">
    <property type="protein sequence ID" value="MCC9070008.1"/>
    <property type="molecule type" value="Genomic_DNA"/>
</dbReference>
<keyword evidence="2" id="KW-1185">Reference proteome</keyword>
<evidence type="ECO:0000313" key="1">
    <source>
        <dbReference type="EMBL" id="MCC9070008.1"/>
    </source>
</evidence>
<dbReference type="InterPro" id="IPR035093">
    <property type="entry name" value="RelE/ParE_toxin_dom_sf"/>
</dbReference>
<evidence type="ECO:0000313" key="2">
    <source>
        <dbReference type="Proteomes" id="UP001430919"/>
    </source>
</evidence>
<dbReference type="Gene3D" id="3.30.2310.20">
    <property type="entry name" value="RelE-like"/>
    <property type="match status" value="1"/>
</dbReference>
<organism evidence="1 2">
    <name type="scientific">Flavobacterium pisciphilum</name>
    <dbReference type="NCBI Taxonomy" id="2893755"/>
    <lineage>
        <taxon>Bacteria</taxon>
        <taxon>Pseudomonadati</taxon>
        <taxon>Bacteroidota</taxon>
        <taxon>Flavobacteriia</taxon>
        <taxon>Flavobacteriales</taxon>
        <taxon>Flavobacteriaceae</taxon>
        <taxon>Flavobacterium</taxon>
    </lineage>
</organism>
<gene>
    <name evidence="1" type="ORF">LNQ49_00120</name>
</gene>
<comment type="caution">
    <text evidence="1">The sequence shown here is derived from an EMBL/GenBank/DDBJ whole genome shotgun (WGS) entry which is preliminary data.</text>
</comment>
<protein>
    <submittedName>
        <fullName evidence="1">Type II toxin-antitoxin system RelE/ParE family toxin</fullName>
    </submittedName>
</protein>
<dbReference type="RefSeq" id="WP_229986767.1">
    <property type="nucleotide sequence ID" value="NZ_JAJJMO010000001.1"/>
</dbReference>
<dbReference type="Proteomes" id="UP001430919">
    <property type="component" value="Unassembled WGS sequence"/>
</dbReference>
<accession>A0ABS8MML8</accession>
<name>A0ABS8MML8_9FLAO</name>
<reference evidence="1" key="1">
    <citation type="submission" date="2021-11" db="EMBL/GenBank/DDBJ databases">
        <title>Description of novel Flavobacterium species.</title>
        <authorList>
            <person name="Saticioglu I.B."/>
            <person name="Ay H."/>
            <person name="Altun S."/>
            <person name="Duman M."/>
        </authorList>
    </citation>
    <scope>NUCLEOTIDE SEQUENCE</scope>
    <source>
        <strain evidence="1">F-65</strain>
    </source>
</reference>